<gene>
    <name evidence="6" type="ORF">GCM10009107_32040</name>
</gene>
<feature type="domain" description="HTH lysR-type" evidence="5">
    <location>
        <begin position="1"/>
        <end position="53"/>
    </location>
</feature>
<dbReference type="InterPro" id="IPR036388">
    <property type="entry name" value="WH-like_DNA-bd_sf"/>
</dbReference>
<dbReference type="InterPro" id="IPR005119">
    <property type="entry name" value="LysR_subst-bd"/>
</dbReference>
<dbReference type="EMBL" id="BAAAEW010000021">
    <property type="protein sequence ID" value="GAA0754998.1"/>
    <property type="molecule type" value="Genomic_DNA"/>
</dbReference>
<dbReference type="SUPFAM" id="SSF53850">
    <property type="entry name" value="Periplasmic binding protein-like II"/>
    <property type="match status" value="1"/>
</dbReference>
<evidence type="ECO:0000259" key="5">
    <source>
        <dbReference type="PROSITE" id="PS50931"/>
    </source>
</evidence>
<reference evidence="6 7" key="1">
    <citation type="journal article" date="2019" name="Int. J. Syst. Evol. Microbiol.">
        <title>The Global Catalogue of Microorganisms (GCM) 10K type strain sequencing project: providing services to taxonomists for standard genome sequencing and annotation.</title>
        <authorList>
            <consortium name="The Broad Institute Genomics Platform"/>
            <consortium name="The Broad Institute Genome Sequencing Center for Infectious Disease"/>
            <person name="Wu L."/>
            <person name="Ma J."/>
        </authorList>
    </citation>
    <scope>NUCLEOTIDE SEQUENCE [LARGE SCALE GENOMIC DNA]</scope>
    <source>
        <strain evidence="6 7">JCM 15503</strain>
    </source>
</reference>
<evidence type="ECO:0000256" key="4">
    <source>
        <dbReference type="ARBA" id="ARBA00023163"/>
    </source>
</evidence>
<evidence type="ECO:0000256" key="2">
    <source>
        <dbReference type="ARBA" id="ARBA00023015"/>
    </source>
</evidence>
<dbReference type="InterPro" id="IPR058163">
    <property type="entry name" value="LysR-type_TF_proteobact-type"/>
</dbReference>
<sequence>MHVFRCVVDEGGFAAAARKMDLAPAVVTRLIQDLERSLSVRLLHRTTRKIALTQAGNAYLSRLRLILAEIDEAGDQAKQHSREISGSVRVVTTSLVAVNLLAPCVAEFQREHPDVMVEIHTSDRPAQELHQFDLTIVRQDDQLDPDVVVRPVLEMNYVLCGSLTYLQARGTPRTPEDLSGHCLVRLREPGTRLPTIRLVNPAEGGRSFEVLSASSVISNDDEVAYQAALSGAGLTVLPDLALTARLHGGQMRRVLAPWVSADELKLVATMPSRQFMPLRTRIFLEFFVQHARKVAASPPI</sequence>
<dbReference type="CDD" id="cd08422">
    <property type="entry name" value="PBP2_CrgA_like"/>
    <property type="match status" value="1"/>
</dbReference>
<comment type="similarity">
    <text evidence="1">Belongs to the LysR transcriptional regulatory family.</text>
</comment>
<dbReference type="Gene3D" id="1.10.10.10">
    <property type="entry name" value="Winged helix-like DNA-binding domain superfamily/Winged helix DNA-binding domain"/>
    <property type="match status" value="1"/>
</dbReference>
<dbReference type="PROSITE" id="PS50931">
    <property type="entry name" value="HTH_LYSR"/>
    <property type="match status" value="1"/>
</dbReference>
<keyword evidence="3" id="KW-0238">DNA-binding</keyword>
<dbReference type="PANTHER" id="PTHR30537">
    <property type="entry name" value="HTH-TYPE TRANSCRIPTIONAL REGULATOR"/>
    <property type="match status" value="1"/>
</dbReference>
<accession>A0ABN1K508</accession>
<dbReference type="Pfam" id="PF03466">
    <property type="entry name" value="LysR_substrate"/>
    <property type="match status" value="1"/>
</dbReference>
<evidence type="ECO:0000256" key="3">
    <source>
        <dbReference type="ARBA" id="ARBA00023125"/>
    </source>
</evidence>
<dbReference type="Proteomes" id="UP001500279">
    <property type="component" value="Unassembled WGS sequence"/>
</dbReference>
<dbReference type="SUPFAM" id="SSF46785">
    <property type="entry name" value="Winged helix' DNA-binding domain"/>
    <property type="match status" value="1"/>
</dbReference>
<dbReference type="PANTHER" id="PTHR30537:SF5">
    <property type="entry name" value="HTH-TYPE TRANSCRIPTIONAL ACTIVATOR TTDR-RELATED"/>
    <property type="match status" value="1"/>
</dbReference>
<evidence type="ECO:0000313" key="7">
    <source>
        <dbReference type="Proteomes" id="UP001500279"/>
    </source>
</evidence>
<dbReference type="InterPro" id="IPR036390">
    <property type="entry name" value="WH_DNA-bd_sf"/>
</dbReference>
<dbReference type="Pfam" id="PF00126">
    <property type="entry name" value="HTH_1"/>
    <property type="match status" value="1"/>
</dbReference>
<proteinExistence type="inferred from homology"/>
<comment type="caution">
    <text evidence="6">The sequence shown here is derived from an EMBL/GenBank/DDBJ whole genome shotgun (WGS) entry which is preliminary data.</text>
</comment>
<protein>
    <submittedName>
        <fullName evidence="6">LysR family transcriptional regulator</fullName>
    </submittedName>
</protein>
<keyword evidence="2" id="KW-0805">Transcription regulation</keyword>
<keyword evidence="7" id="KW-1185">Reference proteome</keyword>
<organism evidence="6 7">
    <name type="scientific">Ideonella azotifigens</name>
    <dbReference type="NCBI Taxonomy" id="513160"/>
    <lineage>
        <taxon>Bacteria</taxon>
        <taxon>Pseudomonadati</taxon>
        <taxon>Pseudomonadota</taxon>
        <taxon>Betaproteobacteria</taxon>
        <taxon>Burkholderiales</taxon>
        <taxon>Sphaerotilaceae</taxon>
        <taxon>Ideonella</taxon>
    </lineage>
</organism>
<keyword evidence="4" id="KW-0804">Transcription</keyword>
<evidence type="ECO:0000313" key="6">
    <source>
        <dbReference type="EMBL" id="GAA0754998.1"/>
    </source>
</evidence>
<dbReference type="Gene3D" id="3.40.190.290">
    <property type="match status" value="1"/>
</dbReference>
<evidence type="ECO:0000256" key="1">
    <source>
        <dbReference type="ARBA" id="ARBA00009437"/>
    </source>
</evidence>
<dbReference type="InterPro" id="IPR000847">
    <property type="entry name" value="LysR_HTH_N"/>
</dbReference>
<name>A0ABN1K508_9BURK</name>